<dbReference type="SMART" id="SM00382">
    <property type="entry name" value="AAA"/>
    <property type="match status" value="1"/>
</dbReference>
<evidence type="ECO:0000256" key="7">
    <source>
        <dbReference type="SAM" id="Phobius"/>
    </source>
</evidence>
<keyword evidence="2 7" id="KW-0812">Transmembrane</keyword>
<evidence type="ECO:0000256" key="2">
    <source>
        <dbReference type="ARBA" id="ARBA00022692"/>
    </source>
</evidence>
<feature type="transmembrane region" description="Helical" evidence="7">
    <location>
        <begin position="153"/>
        <end position="174"/>
    </location>
</feature>
<comment type="subcellular location">
    <subcellularLocation>
        <location evidence="1">Cell membrane</location>
        <topology evidence="1">Multi-pass membrane protein</topology>
    </subcellularLocation>
</comment>
<keyword evidence="6 7" id="KW-0472">Membrane</keyword>
<dbReference type="GO" id="GO:0005886">
    <property type="term" value="C:plasma membrane"/>
    <property type="evidence" value="ECO:0007669"/>
    <property type="project" value="UniProtKB-SubCell"/>
</dbReference>
<dbReference type="Gene3D" id="3.40.50.300">
    <property type="entry name" value="P-loop containing nucleotide triphosphate hydrolases"/>
    <property type="match status" value="1"/>
</dbReference>
<keyword evidence="5 7" id="KW-1133">Transmembrane helix</keyword>
<dbReference type="Pfam" id="PF00664">
    <property type="entry name" value="ABC_membrane"/>
    <property type="match status" value="1"/>
</dbReference>
<dbReference type="InterPro" id="IPR003439">
    <property type="entry name" value="ABC_transporter-like_ATP-bd"/>
</dbReference>
<dbReference type="GO" id="GO:0042883">
    <property type="term" value="P:cysteine transport"/>
    <property type="evidence" value="ECO:0007669"/>
    <property type="project" value="InterPro"/>
</dbReference>
<name>A0A5Q6RQZ6_9ACTN</name>
<evidence type="ECO:0000313" key="10">
    <source>
        <dbReference type="EMBL" id="KAA1420462.1"/>
    </source>
</evidence>
<evidence type="ECO:0000256" key="5">
    <source>
        <dbReference type="ARBA" id="ARBA00022989"/>
    </source>
</evidence>
<feature type="transmembrane region" description="Helical" evidence="7">
    <location>
        <begin position="180"/>
        <end position="199"/>
    </location>
</feature>
<dbReference type="InterPro" id="IPR036640">
    <property type="entry name" value="ABC1_TM_sf"/>
</dbReference>
<feature type="transmembrane region" description="Helical" evidence="7">
    <location>
        <begin position="258"/>
        <end position="283"/>
    </location>
</feature>
<dbReference type="CDD" id="cd03228">
    <property type="entry name" value="ABCC_MRP_Like"/>
    <property type="match status" value="1"/>
</dbReference>
<gene>
    <name evidence="10" type="primary">cydD</name>
    <name evidence="10" type="ORF">FE697_015975</name>
</gene>
<dbReference type="SUPFAM" id="SSF90123">
    <property type="entry name" value="ABC transporter transmembrane region"/>
    <property type="match status" value="1"/>
</dbReference>
<evidence type="ECO:0000259" key="8">
    <source>
        <dbReference type="PROSITE" id="PS50893"/>
    </source>
</evidence>
<dbReference type="SUPFAM" id="SSF52540">
    <property type="entry name" value="P-loop containing nucleoside triphosphate hydrolases"/>
    <property type="match status" value="1"/>
</dbReference>
<feature type="transmembrane region" description="Helical" evidence="7">
    <location>
        <begin position="24"/>
        <end position="48"/>
    </location>
</feature>
<dbReference type="InterPro" id="IPR017871">
    <property type="entry name" value="ABC_transporter-like_CS"/>
</dbReference>
<protein>
    <submittedName>
        <fullName evidence="10">Thiol reductant ABC exporter subunit CydD</fullName>
    </submittedName>
</protein>
<dbReference type="PANTHER" id="PTHR24221:SF590">
    <property type="entry name" value="COMPONENT LINKED WITH THE ASSEMBLY OF CYTOCHROME' TRANSPORT TRANSMEMBRANE ATP-BINDING PROTEIN ABC TRANSPORTER CYDD-RELATED"/>
    <property type="match status" value="1"/>
</dbReference>
<evidence type="ECO:0000256" key="3">
    <source>
        <dbReference type="ARBA" id="ARBA00022741"/>
    </source>
</evidence>
<dbReference type="InterPro" id="IPR003593">
    <property type="entry name" value="AAA+_ATPase"/>
</dbReference>
<dbReference type="OrthoDB" id="9806127at2"/>
<dbReference type="PROSITE" id="PS50929">
    <property type="entry name" value="ABC_TM1F"/>
    <property type="match status" value="1"/>
</dbReference>
<dbReference type="GO" id="GO:0140359">
    <property type="term" value="F:ABC-type transporter activity"/>
    <property type="evidence" value="ECO:0007669"/>
    <property type="project" value="InterPro"/>
</dbReference>
<sequence length="588" mass="61057">MTPVASARGPIDPRLVRRSRAVRAYLVVSIVLATLVAGLVVAQAWLIASVVSDGFEGSGVTEAVTTALVALAAVVAGRALLGWLHTVVSARAAVQVKQQLRSEVVAQLLGGSPGSTASGSGTASVSSAVSSSSAVVTLLGPGLDKLDPYFAKYLPQLVLALTVPAVVVVSVFVADPLSGVTIAVTLPLVVVFMVLVGYVTRDRTERRWRALVRLSHHFSDVLDGLVVLKVFGRSRNQTKGIAEVGERNRRETMGALRLAFLSSFVLELVASISVALVAVSIGLRLVEGHMTLMTGLFVLVLAPDAYLPLRQVGAHFHDSAEGRAVADDVYAILDAPAGRASRFPAGRASGFPAGRASGASRDHPTLAGATITLEEVSVSYPGRTTPALAATSLTLAPGQVTALTGPSGCGKSTLVDVLMGFVAPTTGRVVVRTADGTTYDLADLDLTAWRAELAWVPQVPGVLAGTVAGNVRLGAPDASDRDVLAALRDAGAPDLHPWRDVHEGGANLSAGERRRLAVARALLRVRRGGAAVMLLDEPTAGLDPTSEQQVRRALRDARVTVLVVAHRRALVADADAVVPLPAPLVVVS</sequence>
<dbReference type="EMBL" id="VDFQ02000005">
    <property type="protein sequence ID" value="KAA1420462.1"/>
    <property type="molecule type" value="Genomic_DNA"/>
</dbReference>
<evidence type="ECO:0000259" key="9">
    <source>
        <dbReference type="PROSITE" id="PS50929"/>
    </source>
</evidence>
<keyword evidence="4" id="KW-0067">ATP-binding</keyword>
<dbReference type="InterPro" id="IPR011527">
    <property type="entry name" value="ABC1_TM_dom"/>
</dbReference>
<dbReference type="Proteomes" id="UP000307768">
    <property type="component" value="Unassembled WGS sequence"/>
</dbReference>
<dbReference type="InterPro" id="IPR014216">
    <property type="entry name" value="ABC_transptr_CydD"/>
</dbReference>
<proteinExistence type="predicted"/>
<dbReference type="PROSITE" id="PS50893">
    <property type="entry name" value="ABC_TRANSPORTER_2"/>
    <property type="match status" value="1"/>
</dbReference>
<dbReference type="GO" id="GO:0005524">
    <property type="term" value="F:ATP binding"/>
    <property type="evidence" value="ECO:0007669"/>
    <property type="project" value="UniProtKB-KW"/>
</dbReference>
<dbReference type="InterPro" id="IPR039421">
    <property type="entry name" value="Type_1_exporter"/>
</dbReference>
<evidence type="ECO:0000313" key="11">
    <source>
        <dbReference type="Proteomes" id="UP000307768"/>
    </source>
</evidence>
<dbReference type="NCBIfam" id="TIGR02857">
    <property type="entry name" value="CydD"/>
    <property type="match status" value="1"/>
</dbReference>
<evidence type="ECO:0000256" key="4">
    <source>
        <dbReference type="ARBA" id="ARBA00022840"/>
    </source>
</evidence>
<evidence type="ECO:0000256" key="6">
    <source>
        <dbReference type="ARBA" id="ARBA00023136"/>
    </source>
</evidence>
<evidence type="ECO:0000256" key="1">
    <source>
        <dbReference type="ARBA" id="ARBA00004651"/>
    </source>
</evidence>
<dbReference type="GO" id="GO:0016887">
    <property type="term" value="F:ATP hydrolysis activity"/>
    <property type="evidence" value="ECO:0007669"/>
    <property type="project" value="InterPro"/>
</dbReference>
<dbReference type="PANTHER" id="PTHR24221">
    <property type="entry name" value="ATP-BINDING CASSETTE SUB-FAMILY B"/>
    <property type="match status" value="1"/>
</dbReference>
<dbReference type="InterPro" id="IPR027417">
    <property type="entry name" value="P-loop_NTPase"/>
</dbReference>
<organism evidence="10 11">
    <name type="scientific">Mumia zhuanghuii</name>
    <dbReference type="NCBI Taxonomy" id="2585211"/>
    <lineage>
        <taxon>Bacteria</taxon>
        <taxon>Bacillati</taxon>
        <taxon>Actinomycetota</taxon>
        <taxon>Actinomycetes</taxon>
        <taxon>Propionibacteriales</taxon>
        <taxon>Nocardioidaceae</taxon>
        <taxon>Mumia</taxon>
    </lineage>
</organism>
<dbReference type="Gene3D" id="1.20.1560.10">
    <property type="entry name" value="ABC transporter type 1, transmembrane domain"/>
    <property type="match status" value="1"/>
</dbReference>
<dbReference type="CDD" id="cd18584">
    <property type="entry name" value="ABC_6TM_AarD_CydD"/>
    <property type="match status" value="1"/>
</dbReference>
<dbReference type="PROSITE" id="PS00211">
    <property type="entry name" value="ABC_TRANSPORTER_1"/>
    <property type="match status" value="1"/>
</dbReference>
<accession>A0A5Q6RQZ6</accession>
<reference evidence="10 11" key="1">
    <citation type="submission" date="2019-09" db="EMBL/GenBank/DDBJ databases">
        <title>Mumia zhuanghuii sp. nov. isolated from the intestinal contents of plateau pika (Ochotona curzoniae) in the Qinghai-Tibet plateau of China.</title>
        <authorList>
            <person name="Tian Z."/>
        </authorList>
    </citation>
    <scope>NUCLEOTIDE SEQUENCE [LARGE SCALE GENOMIC DNA]</scope>
    <source>
        <strain evidence="11">350</strain>
    </source>
</reference>
<feature type="domain" description="ABC transporter" evidence="8">
    <location>
        <begin position="371"/>
        <end position="588"/>
    </location>
</feature>
<dbReference type="RefSeq" id="WP_149770631.1">
    <property type="nucleotide sequence ID" value="NZ_VDFQ02000005.1"/>
</dbReference>
<comment type="caution">
    <text evidence="10">The sequence shown here is derived from an EMBL/GenBank/DDBJ whole genome shotgun (WGS) entry which is preliminary data.</text>
</comment>
<dbReference type="AlphaFoldDB" id="A0A5Q6RQZ6"/>
<keyword evidence="3" id="KW-0547">Nucleotide-binding</keyword>
<dbReference type="Pfam" id="PF00005">
    <property type="entry name" value="ABC_tran"/>
    <property type="match status" value="1"/>
</dbReference>
<feature type="transmembrane region" description="Helical" evidence="7">
    <location>
        <begin position="60"/>
        <end position="81"/>
    </location>
</feature>
<feature type="domain" description="ABC transmembrane type-1" evidence="9">
    <location>
        <begin position="27"/>
        <end position="321"/>
    </location>
</feature>